<dbReference type="InterPro" id="IPR016032">
    <property type="entry name" value="Sig_transdc_resp-reg_C-effctor"/>
</dbReference>
<feature type="modified residue" description="4-aspartylphosphate" evidence="2">
    <location>
        <position position="57"/>
    </location>
</feature>
<proteinExistence type="predicted"/>
<dbReference type="InterPro" id="IPR039420">
    <property type="entry name" value="WalR-like"/>
</dbReference>
<sequence>MSSTIKVLLAEDQSMVREALAALLGLEDDIEVVAQVSRGDEVVAAAHAHDVDVALLDIEMPGCTGIEAAARLHQELPALKLVVLTTFGRPGYLRSAMEAGADAFLVKDAPAAQLAEAIRKVLAGERVIDPTLAAAALAEGANPLTDRERELLRAAADGSTNAELAAAFHLSQGTVRNHLSTAIQKLAARNRTEAIRTAREKGWL</sequence>
<dbReference type="Pfam" id="PF00196">
    <property type="entry name" value="GerE"/>
    <property type="match status" value="1"/>
</dbReference>
<dbReference type="InterPro" id="IPR011006">
    <property type="entry name" value="CheY-like_superfamily"/>
</dbReference>
<evidence type="ECO:0000256" key="2">
    <source>
        <dbReference type="PROSITE-ProRule" id="PRU00169"/>
    </source>
</evidence>
<evidence type="ECO:0000256" key="1">
    <source>
        <dbReference type="ARBA" id="ARBA00023125"/>
    </source>
</evidence>
<protein>
    <submittedName>
        <fullName evidence="5">Response regulator transcription factor</fullName>
    </submittedName>
</protein>
<dbReference type="RefSeq" id="WP_344050906.1">
    <property type="nucleotide sequence ID" value="NZ_BAAAHU010000073.1"/>
</dbReference>
<evidence type="ECO:0000313" key="6">
    <source>
        <dbReference type="Proteomes" id="UP001501072"/>
    </source>
</evidence>
<dbReference type="PRINTS" id="PR00038">
    <property type="entry name" value="HTHLUXR"/>
</dbReference>
<keyword evidence="1" id="KW-0238">DNA-binding</keyword>
<evidence type="ECO:0000259" key="3">
    <source>
        <dbReference type="PROSITE" id="PS50043"/>
    </source>
</evidence>
<evidence type="ECO:0000313" key="5">
    <source>
        <dbReference type="EMBL" id="GAA1016021.1"/>
    </source>
</evidence>
<dbReference type="InterPro" id="IPR000792">
    <property type="entry name" value="Tscrpt_reg_LuxR_C"/>
</dbReference>
<dbReference type="InterPro" id="IPR001789">
    <property type="entry name" value="Sig_transdc_resp-reg_receiver"/>
</dbReference>
<feature type="domain" description="HTH luxR-type" evidence="3">
    <location>
        <begin position="137"/>
        <end position="202"/>
    </location>
</feature>
<gene>
    <name evidence="5" type="ORF">GCM10009564_50130</name>
</gene>
<dbReference type="CDD" id="cd06170">
    <property type="entry name" value="LuxR_C_like"/>
    <property type="match status" value="1"/>
</dbReference>
<name>A0ABN1T5P6_9ACTN</name>
<dbReference type="Pfam" id="PF00072">
    <property type="entry name" value="Response_reg"/>
    <property type="match status" value="1"/>
</dbReference>
<accession>A0ABN1T5P6</accession>
<dbReference type="PANTHER" id="PTHR43214:SF42">
    <property type="entry name" value="TRANSCRIPTIONAL REGULATORY PROTEIN DESR"/>
    <property type="match status" value="1"/>
</dbReference>
<dbReference type="Gene3D" id="3.40.50.2300">
    <property type="match status" value="1"/>
</dbReference>
<dbReference type="EMBL" id="BAAAHU010000073">
    <property type="protein sequence ID" value="GAA1016021.1"/>
    <property type="molecule type" value="Genomic_DNA"/>
</dbReference>
<dbReference type="SUPFAM" id="SSF46894">
    <property type="entry name" value="C-terminal effector domain of the bipartite response regulators"/>
    <property type="match status" value="1"/>
</dbReference>
<dbReference type="SUPFAM" id="SSF52172">
    <property type="entry name" value="CheY-like"/>
    <property type="match status" value="1"/>
</dbReference>
<dbReference type="CDD" id="cd19930">
    <property type="entry name" value="REC_DesR-like"/>
    <property type="match status" value="1"/>
</dbReference>
<evidence type="ECO:0000259" key="4">
    <source>
        <dbReference type="PROSITE" id="PS50110"/>
    </source>
</evidence>
<comment type="caution">
    <text evidence="5">The sequence shown here is derived from an EMBL/GenBank/DDBJ whole genome shotgun (WGS) entry which is preliminary data.</text>
</comment>
<feature type="domain" description="Response regulatory" evidence="4">
    <location>
        <begin position="6"/>
        <end position="122"/>
    </location>
</feature>
<dbReference type="PANTHER" id="PTHR43214">
    <property type="entry name" value="TWO-COMPONENT RESPONSE REGULATOR"/>
    <property type="match status" value="1"/>
</dbReference>
<dbReference type="Proteomes" id="UP001501072">
    <property type="component" value="Unassembled WGS sequence"/>
</dbReference>
<dbReference type="PROSITE" id="PS50110">
    <property type="entry name" value="RESPONSE_REGULATORY"/>
    <property type="match status" value="1"/>
</dbReference>
<dbReference type="PROSITE" id="PS50043">
    <property type="entry name" value="HTH_LUXR_2"/>
    <property type="match status" value="1"/>
</dbReference>
<reference evidence="5 6" key="1">
    <citation type="journal article" date="2019" name="Int. J. Syst. Evol. Microbiol.">
        <title>The Global Catalogue of Microorganisms (GCM) 10K type strain sequencing project: providing services to taxonomists for standard genome sequencing and annotation.</title>
        <authorList>
            <consortium name="The Broad Institute Genomics Platform"/>
            <consortium name="The Broad Institute Genome Sequencing Center for Infectious Disease"/>
            <person name="Wu L."/>
            <person name="Ma J."/>
        </authorList>
    </citation>
    <scope>NUCLEOTIDE SEQUENCE [LARGE SCALE GENOMIC DNA]</scope>
    <source>
        <strain evidence="5 6">JCM 11269</strain>
    </source>
</reference>
<keyword evidence="2" id="KW-0597">Phosphoprotein</keyword>
<dbReference type="SMART" id="SM00448">
    <property type="entry name" value="REC"/>
    <property type="match status" value="1"/>
</dbReference>
<keyword evidence="6" id="KW-1185">Reference proteome</keyword>
<organism evidence="5 6">
    <name type="scientific">Streptomyces thermogriseus</name>
    <dbReference type="NCBI Taxonomy" id="75292"/>
    <lineage>
        <taxon>Bacteria</taxon>
        <taxon>Bacillati</taxon>
        <taxon>Actinomycetota</taxon>
        <taxon>Actinomycetes</taxon>
        <taxon>Kitasatosporales</taxon>
        <taxon>Streptomycetaceae</taxon>
        <taxon>Streptomyces</taxon>
    </lineage>
</organism>
<dbReference type="SMART" id="SM00421">
    <property type="entry name" value="HTH_LUXR"/>
    <property type="match status" value="1"/>
</dbReference>